<gene>
    <name evidence="4" type="ORF">MCOR_31019</name>
</gene>
<accession>A0A6J8CJ32</accession>
<feature type="compositionally biased region" description="Polar residues" evidence="1">
    <location>
        <begin position="521"/>
        <end position="530"/>
    </location>
</feature>
<evidence type="ECO:0000313" key="4">
    <source>
        <dbReference type="EMBL" id="CAC5396463.1"/>
    </source>
</evidence>
<evidence type="ECO:0000256" key="2">
    <source>
        <dbReference type="SAM" id="Phobius"/>
    </source>
</evidence>
<name>A0A6J8CJ32_MYTCO</name>
<evidence type="ECO:0000313" key="5">
    <source>
        <dbReference type="Proteomes" id="UP000507470"/>
    </source>
</evidence>
<dbReference type="AlphaFoldDB" id="A0A6J8CJ32"/>
<feature type="compositionally biased region" description="Low complexity" evidence="1">
    <location>
        <begin position="491"/>
        <end position="508"/>
    </location>
</feature>
<keyword evidence="2" id="KW-0472">Membrane</keyword>
<keyword evidence="2" id="KW-0812">Transmembrane</keyword>
<proteinExistence type="predicted"/>
<reference evidence="4 5" key="1">
    <citation type="submission" date="2020-06" db="EMBL/GenBank/DDBJ databases">
        <authorList>
            <person name="Li R."/>
            <person name="Bekaert M."/>
        </authorList>
    </citation>
    <scope>NUCLEOTIDE SEQUENCE [LARGE SCALE GENOMIC DNA]</scope>
    <source>
        <strain evidence="5">wild</strain>
    </source>
</reference>
<feature type="transmembrane region" description="Helical" evidence="2">
    <location>
        <begin position="408"/>
        <end position="431"/>
    </location>
</feature>
<feature type="region of interest" description="Disordered" evidence="1">
    <location>
        <begin position="554"/>
        <end position="601"/>
    </location>
</feature>
<dbReference type="Proteomes" id="UP000507470">
    <property type="component" value="Unassembled WGS sequence"/>
</dbReference>
<keyword evidence="2" id="KW-1133">Transmembrane helix</keyword>
<organism evidence="4 5">
    <name type="scientific">Mytilus coruscus</name>
    <name type="common">Sea mussel</name>
    <dbReference type="NCBI Taxonomy" id="42192"/>
    <lineage>
        <taxon>Eukaryota</taxon>
        <taxon>Metazoa</taxon>
        <taxon>Spiralia</taxon>
        <taxon>Lophotrochozoa</taxon>
        <taxon>Mollusca</taxon>
        <taxon>Bivalvia</taxon>
        <taxon>Autobranchia</taxon>
        <taxon>Pteriomorphia</taxon>
        <taxon>Mytilida</taxon>
        <taxon>Mytiloidea</taxon>
        <taxon>Mytilidae</taxon>
        <taxon>Mytilinae</taxon>
        <taxon>Mytilus</taxon>
    </lineage>
</organism>
<dbReference type="InterPro" id="IPR007110">
    <property type="entry name" value="Ig-like_dom"/>
</dbReference>
<feature type="domain" description="Ig-like" evidence="3">
    <location>
        <begin position="182"/>
        <end position="264"/>
    </location>
</feature>
<dbReference type="PROSITE" id="PS50835">
    <property type="entry name" value="IG_LIKE"/>
    <property type="match status" value="1"/>
</dbReference>
<protein>
    <recommendedName>
        <fullName evidence="3">Ig-like domain-containing protein</fullName>
    </recommendedName>
</protein>
<dbReference type="EMBL" id="CACVKT020005618">
    <property type="protein sequence ID" value="CAC5396463.1"/>
    <property type="molecule type" value="Genomic_DNA"/>
</dbReference>
<evidence type="ECO:0000256" key="1">
    <source>
        <dbReference type="SAM" id="MobiDB-lite"/>
    </source>
</evidence>
<sequence>MILRRKYSRFWKSALSIDTQIVFTTPGSYLQLNTSQYEPSIYCEIAANFRGGKSIRVNTSGEYDTNMYKINSKIYKLNIRVPKAYGVINTKLIVTRSDSVLALEDLKFLKQTNDNIIYGHDGQAIELSCTTATSHGVEELSIKQNGHVLAQSNSSIVTYSFTPDRHSSFTKYRCVGNDPTWPDVIAKLVINYVPDVNVRVREKSIDCLPDGFPTTYTFRRWEHQSPQGIHIRFLDGLQNGTLILQSLLKQYQISGIYVCRVSNGISDANGILFQKGFGSFIHSGAPIFATENRKVKRCVLGEVLTMKFFLYSNPIVEKIWVGEAGTDLTEASRMDFGISRSSLSYTVSKDNGNISGYEIVVETIISRSNDCHEYNIWAENGLGVGSYQFQIINDEISDRCHSGNINQVVATGTIATVLMIYLLVSHVCFCLRVRMKQTMQPNVQEPLNNHAYDEIGPIGNLEFNEHLFTTSHQELIQHVGILQCPESESATTNINNQNPMNDNMDNTDLSSRVSEQERSSNELQHVNPSDVTMHVRSTVLHDFTTYDEGISCDDAASSTDEDGMSQSFRTGCDQDRNPLHNVHSKRTSKRSTSIDESMVLH</sequence>
<feature type="region of interest" description="Disordered" evidence="1">
    <location>
        <begin position="490"/>
        <end position="531"/>
    </location>
</feature>
<keyword evidence="5" id="KW-1185">Reference proteome</keyword>
<evidence type="ECO:0000259" key="3">
    <source>
        <dbReference type="PROSITE" id="PS50835"/>
    </source>
</evidence>
<dbReference type="OrthoDB" id="6161934at2759"/>